<gene>
    <name evidence="1" type="ORF">BV25DRAFT_1841086</name>
</gene>
<organism evidence="1 2">
    <name type="scientific">Artomyces pyxidatus</name>
    <dbReference type="NCBI Taxonomy" id="48021"/>
    <lineage>
        <taxon>Eukaryota</taxon>
        <taxon>Fungi</taxon>
        <taxon>Dikarya</taxon>
        <taxon>Basidiomycota</taxon>
        <taxon>Agaricomycotina</taxon>
        <taxon>Agaricomycetes</taxon>
        <taxon>Russulales</taxon>
        <taxon>Auriscalpiaceae</taxon>
        <taxon>Artomyces</taxon>
    </lineage>
</organism>
<protein>
    <submittedName>
        <fullName evidence="1">Pkinase-domain-containing protein</fullName>
    </submittedName>
</protein>
<reference evidence="1" key="1">
    <citation type="submission" date="2021-03" db="EMBL/GenBank/DDBJ databases">
        <authorList>
            <consortium name="DOE Joint Genome Institute"/>
            <person name="Ahrendt S."/>
            <person name="Looney B.P."/>
            <person name="Miyauchi S."/>
            <person name="Morin E."/>
            <person name="Drula E."/>
            <person name="Courty P.E."/>
            <person name="Chicoki N."/>
            <person name="Fauchery L."/>
            <person name="Kohler A."/>
            <person name="Kuo A."/>
            <person name="Labutti K."/>
            <person name="Pangilinan J."/>
            <person name="Lipzen A."/>
            <person name="Riley R."/>
            <person name="Andreopoulos W."/>
            <person name="He G."/>
            <person name="Johnson J."/>
            <person name="Barry K.W."/>
            <person name="Grigoriev I.V."/>
            <person name="Nagy L."/>
            <person name="Hibbett D."/>
            <person name="Henrissat B."/>
            <person name="Matheny P.B."/>
            <person name="Labbe J."/>
            <person name="Martin F."/>
        </authorList>
    </citation>
    <scope>NUCLEOTIDE SEQUENCE</scope>
    <source>
        <strain evidence="1">HHB10654</strain>
    </source>
</reference>
<name>A0ACB8SPD4_9AGAM</name>
<sequence length="456" mass="49142">MYTPILIRILDDNLRQIDGVRLDRGGYGWLADGSVLSLSRREGGPGVFQFVLAKDSGDSIENEFEARYERGKLIGRGGYSTVYEARDRSGGGKVAVKVVRGDPVSLSATSASTEVDIMEELDHPNIVKLEAVFRDRGDLYIVLELIPEGNLLSIIMARRYLDELYARDVTSQVNNALVYLHSKRIIHRDIKPENILVASVQPVMIKVADFGLAAFAGSGAALQTVCGTYGYMAPEIENPRDDLRDYHENIDSWSLGATVFVMLSGFFPSSGRSTASTEPSTSVSLAAESRDAVSVLTHSTGRAGPVPVLGQSTGPVPVIGQLTGPVPVLGRSTGPIPVLVQSTGPVPVLEQSTGLIPVLEQSAGPLPALGKLTGPISALTHHSNVPATWIPRPDFICWDVLPAGISDAALDFIGRSLQRDPAVRITPRRAQFHPWLVFHDIAVKTPSGDRFPEPPQ</sequence>
<evidence type="ECO:0000313" key="1">
    <source>
        <dbReference type="EMBL" id="KAI0058229.1"/>
    </source>
</evidence>
<reference evidence="1" key="2">
    <citation type="journal article" date="2022" name="New Phytol.">
        <title>Evolutionary transition to the ectomycorrhizal habit in the genomes of a hyperdiverse lineage of mushroom-forming fungi.</title>
        <authorList>
            <person name="Looney B."/>
            <person name="Miyauchi S."/>
            <person name="Morin E."/>
            <person name="Drula E."/>
            <person name="Courty P.E."/>
            <person name="Kohler A."/>
            <person name="Kuo A."/>
            <person name="LaButti K."/>
            <person name="Pangilinan J."/>
            <person name="Lipzen A."/>
            <person name="Riley R."/>
            <person name="Andreopoulos W."/>
            <person name="He G."/>
            <person name="Johnson J."/>
            <person name="Nolan M."/>
            <person name="Tritt A."/>
            <person name="Barry K.W."/>
            <person name="Grigoriev I.V."/>
            <person name="Nagy L.G."/>
            <person name="Hibbett D."/>
            <person name="Henrissat B."/>
            <person name="Matheny P.B."/>
            <person name="Labbe J."/>
            <person name="Martin F.M."/>
        </authorList>
    </citation>
    <scope>NUCLEOTIDE SEQUENCE</scope>
    <source>
        <strain evidence="1">HHB10654</strain>
    </source>
</reference>
<dbReference type="EMBL" id="MU277237">
    <property type="protein sequence ID" value="KAI0058229.1"/>
    <property type="molecule type" value="Genomic_DNA"/>
</dbReference>
<dbReference type="Proteomes" id="UP000814140">
    <property type="component" value="Unassembled WGS sequence"/>
</dbReference>
<accession>A0ACB8SPD4</accession>
<keyword evidence="2" id="KW-1185">Reference proteome</keyword>
<proteinExistence type="predicted"/>
<comment type="caution">
    <text evidence="1">The sequence shown here is derived from an EMBL/GenBank/DDBJ whole genome shotgun (WGS) entry which is preliminary data.</text>
</comment>
<evidence type="ECO:0000313" key="2">
    <source>
        <dbReference type="Proteomes" id="UP000814140"/>
    </source>
</evidence>